<dbReference type="Proteomes" id="UP000694044">
    <property type="component" value="Unassembled WGS sequence"/>
</dbReference>
<feature type="compositionally biased region" description="Basic and acidic residues" evidence="1">
    <location>
        <begin position="40"/>
        <end position="50"/>
    </location>
</feature>
<feature type="region of interest" description="Disordered" evidence="1">
    <location>
        <begin position="1"/>
        <end position="51"/>
    </location>
</feature>
<evidence type="ECO:0000313" key="2">
    <source>
        <dbReference type="EMBL" id="KAG7377952.1"/>
    </source>
</evidence>
<proteinExistence type="predicted"/>
<reference evidence="2" key="1">
    <citation type="submission" date="2021-02" db="EMBL/GenBank/DDBJ databases">
        <authorList>
            <person name="Palmer J.M."/>
        </authorList>
    </citation>
    <scope>NUCLEOTIDE SEQUENCE</scope>
    <source>
        <strain evidence="2">SCRP734</strain>
    </source>
</reference>
<evidence type="ECO:0000313" key="3">
    <source>
        <dbReference type="Proteomes" id="UP000694044"/>
    </source>
</evidence>
<evidence type="ECO:0000256" key="1">
    <source>
        <dbReference type="SAM" id="MobiDB-lite"/>
    </source>
</evidence>
<organism evidence="2 3">
    <name type="scientific">Phytophthora pseudosyringae</name>
    <dbReference type="NCBI Taxonomy" id="221518"/>
    <lineage>
        <taxon>Eukaryota</taxon>
        <taxon>Sar</taxon>
        <taxon>Stramenopiles</taxon>
        <taxon>Oomycota</taxon>
        <taxon>Peronosporomycetes</taxon>
        <taxon>Peronosporales</taxon>
        <taxon>Peronosporaceae</taxon>
        <taxon>Phytophthora</taxon>
    </lineage>
</organism>
<gene>
    <name evidence="2" type="ORF">PHYPSEUDO_010742</name>
</gene>
<accession>A0A8T1V9I1</accession>
<protein>
    <submittedName>
        <fullName evidence="2">Uncharacterized protein</fullName>
    </submittedName>
</protein>
<keyword evidence="3" id="KW-1185">Reference proteome</keyword>
<sequence>MAASGRGQRSTLLRESSGRKRRPNLFTAAEKQRSATTNSKQHDEAWKGRGVENYSPERSYEDYAVENNRCASLRRLRANPLSSASLLSKLLVLWFQPLVSLGVRCPPPTCAPVCASDSCRVI</sequence>
<comment type="caution">
    <text evidence="2">The sequence shown here is derived from an EMBL/GenBank/DDBJ whole genome shotgun (WGS) entry which is preliminary data.</text>
</comment>
<name>A0A8T1V9I1_9STRA</name>
<dbReference type="EMBL" id="JAGDFM010000466">
    <property type="protein sequence ID" value="KAG7377952.1"/>
    <property type="molecule type" value="Genomic_DNA"/>
</dbReference>
<dbReference type="AlphaFoldDB" id="A0A8T1V9I1"/>